<feature type="transmembrane region" description="Helical" evidence="1">
    <location>
        <begin position="21"/>
        <end position="41"/>
    </location>
</feature>
<accession>A0A1V9G053</accession>
<dbReference type="AlphaFoldDB" id="A0A1V9G053"/>
<evidence type="ECO:0000256" key="1">
    <source>
        <dbReference type="SAM" id="Phobius"/>
    </source>
</evidence>
<dbReference type="EMBL" id="LVYD01000043">
    <property type="protein sequence ID" value="OQP63999.1"/>
    <property type="molecule type" value="Genomic_DNA"/>
</dbReference>
<protein>
    <submittedName>
        <fullName evidence="2">Uncharacterized protein</fullName>
    </submittedName>
</protein>
<keyword evidence="1" id="KW-1133">Transmembrane helix</keyword>
<dbReference type="STRING" id="1703345.A3860_21500"/>
<evidence type="ECO:0000313" key="2">
    <source>
        <dbReference type="EMBL" id="OQP63999.1"/>
    </source>
</evidence>
<organism evidence="2 3">
    <name type="scientific">Niastella vici</name>
    <dbReference type="NCBI Taxonomy" id="1703345"/>
    <lineage>
        <taxon>Bacteria</taxon>
        <taxon>Pseudomonadati</taxon>
        <taxon>Bacteroidota</taxon>
        <taxon>Chitinophagia</taxon>
        <taxon>Chitinophagales</taxon>
        <taxon>Chitinophagaceae</taxon>
        <taxon>Niastella</taxon>
    </lineage>
</organism>
<name>A0A1V9G053_9BACT</name>
<gene>
    <name evidence="2" type="ORF">A3860_21500</name>
</gene>
<proteinExistence type="predicted"/>
<sequence length="65" mass="7717">MKLTVIDAKNVKQKIKQKVKQVFSFLYYAQYLFLLHVNIFIELACTHAGELLYALYLQNIQDEQH</sequence>
<keyword evidence="1" id="KW-0812">Transmembrane</keyword>
<dbReference type="Proteomes" id="UP000192796">
    <property type="component" value="Unassembled WGS sequence"/>
</dbReference>
<reference evidence="2 3" key="1">
    <citation type="submission" date="2016-03" db="EMBL/GenBank/DDBJ databases">
        <title>Niastella vici sp. nov., isolated from farmland soil.</title>
        <authorList>
            <person name="Chen L."/>
            <person name="Wang D."/>
            <person name="Yang S."/>
            <person name="Wang G."/>
        </authorList>
    </citation>
    <scope>NUCLEOTIDE SEQUENCE [LARGE SCALE GENOMIC DNA]</scope>
    <source>
        <strain evidence="2 3">DJ57</strain>
    </source>
</reference>
<keyword evidence="3" id="KW-1185">Reference proteome</keyword>
<comment type="caution">
    <text evidence="2">The sequence shown here is derived from an EMBL/GenBank/DDBJ whole genome shotgun (WGS) entry which is preliminary data.</text>
</comment>
<keyword evidence="1" id="KW-0472">Membrane</keyword>
<evidence type="ECO:0000313" key="3">
    <source>
        <dbReference type="Proteomes" id="UP000192796"/>
    </source>
</evidence>